<name>A0ABM8U9R5_9BURK</name>
<evidence type="ECO:0000313" key="2">
    <source>
        <dbReference type="Proteomes" id="UP000789752"/>
    </source>
</evidence>
<dbReference type="SUPFAM" id="SSF47598">
    <property type="entry name" value="Ribbon-helix-helix"/>
    <property type="match status" value="1"/>
</dbReference>
<evidence type="ECO:0000313" key="1">
    <source>
        <dbReference type="EMBL" id="CAG4920278.1"/>
    </source>
</evidence>
<reference evidence="1 2" key="1">
    <citation type="submission" date="2021-04" db="EMBL/GenBank/DDBJ databases">
        <authorList>
            <person name="Vanwijnsberghe S."/>
        </authorList>
    </citation>
    <scope>NUCLEOTIDE SEQUENCE [LARGE SCALE GENOMIC DNA]</scope>
    <source>
        <strain evidence="1 2">LMG 32171</strain>
    </source>
</reference>
<dbReference type="InterPro" id="IPR010985">
    <property type="entry name" value="Ribbon_hlx_hlx"/>
</dbReference>
<evidence type="ECO:0008006" key="3">
    <source>
        <dbReference type="Google" id="ProtNLM"/>
    </source>
</evidence>
<dbReference type="Proteomes" id="UP000789752">
    <property type="component" value="Unassembled WGS sequence"/>
</dbReference>
<comment type="caution">
    <text evidence="1">The sequence shown here is derived from an EMBL/GenBank/DDBJ whole genome shotgun (WGS) entry which is preliminary data.</text>
</comment>
<dbReference type="EMBL" id="CAJQYY010000034">
    <property type="protein sequence ID" value="CAG4920278.1"/>
    <property type="molecule type" value="Genomic_DNA"/>
</dbReference>
<proteinExistence type="predicted"/>
<protein>
    <recommendedName>
        <fullName evidence="3">Ribbon-helix-helix CopG family protein</fullName>
    </recommendedName>
</protein>
<accession>A0ABM8U9R5</accession>
<organism evidence="1 2">
    <name type="scientific">Paraburkholderia gardini</name>
    <dbReference type="NCBI Taxonomy" id="2823469"/>
    <lineage>
        <taxon>Bacteria</taxon>
        <taxon>Pseudomonadati</taxon>
        <taxon>Pseudomonadota</taxon>
        <taxon>Betaproteobacteria</taxon>
        <taxon>Burkholderiales</taxon>
        <taxon>Burkholderiaceae</taxon>
        <taxon>Paraburkholderia</taxon>
    </lineage>
</organism>
<sequence>MANIAESNVATCIVLPRVLRAEVQEYALKHGISMAEVIRQAITECLDKHRTASLVEEQTEPGEH</sequence>
<keyword evidence="2" id="KW-1185">Reference proteome</keyword>
<gene>
    <name evidence="1" type="ORF">R54767_04697</name>
</gene>